<proteinExistence type="predicted"/>
<evidence type="ECO:0000313" key="1">
    <source>
        <dbReference type="EMBL" id="BDE06843.1"/>
    </source>
</evidence>
<reference evidence="1 2" key="1">
    <citation type="journal article" date="2022" name="ISME Commun">
        <title>Vulcanimicrobium alpinus gen. nov. sp. nov., the first cultivated representative of the candidate phylum 'Eremiobacterota', is a metabolically versatile aerobic anoxygenic phototroph.</title>
        <authorList>
            <person name="Yabe S."/>
            <person name="Muto K."/>
            <person name="Abe K."/>
            <person name="Yokota A."/>
            <person name="Staudigel H."/>
            <person name="Tebo B.M."/>
        </authorList>
    </citation>
    <scope>NUCLEOTIDE SEQUENCE [LARGE SCALE GENOMIC DNA]</scope>
    <source>
        <strain evidence="1 2">WC8-2</strain>
    </source>
</reference>
<dbReference type="AlphaFoldDB" id="A0AAN1XWU3"/>
<dbReference type="RefSeq" id="WP_317994484.1">
    <property type="nucleotide sequence ID" value="NZ_AP025523.1"/>
</dbReference>
<sequence length="89" mass="8637">MPLTVQGSVRDLGAQRFAGDGNAAGPAIAGATVVVGPTLILGATPPPTLPAGDAQAVTAADGSYRVSGYAVGTPTYAMVFPPAGAELVK</sequence>
<dbReference type="Proteomes" id="UP001317532">
    <property type="component" value="Chromosome"/>
</dbReference>
<dbReference type="EMBL" id="AP025523">
    <property type="protein sequence ID" value="BDE06843.1"/>
    <property type="molecule type" value="Genomic_DNA"/>
</dbReference>
<accession>A0AAN1XWU3</accession>
<protein>
    <submittedName>
        <fullName evidence="1">Uncharacterized protein</fullName>
    </submittedName>
</protein>
<keyword evidence="2" id="KW-1185">Reference proteome</keyword>
<organism evidence="1 2">
    <name type="scientific">Vulcanimicrobium alpinum</name>
    <dbReference type="NCBI Taxonomy" id="3016050"/>
    <lineage>
        <taxon>Bacteria</taxon>
        <taxon>Bacillati</taxon>
        <taxon>Vulcanimicrobiota</taxon>
        <taxon>Vulcanimicrobiia</taxon>
        <taxon>Vulcanimicrobiales</taxon>
        <taxon>Vulcanimicrobiaceae</taxon>
        <taxon>Vulcanimicrobium</taxon>
    </lineage>
</organism>
<name>A0AAN1XWU3_UNVUL</name>
<gene>
    <name evidence="1" type="ORF">WPS_21190</name>
</gene>
<evidence type="ECO:0000313" key="2">
    <source>
        <dbReference type="Proteomes" id="UP001317532"/>
    </source>
</evidence>
<dbReference type="KEGG" id="vab:WPS_21190"/>